<evidence type="ECO:0000313" key="2">
    <source>
        <dbReference type="EMBL" id="TKR64467.1"/>
    </source>
</evidence>
<dbReference type="Proteomes" id="UP000298663">
    <property type="component" value="Unassembled WGS sequence"/>
</dbReference>
<keyword evidence="3" id="KW-1185">Reference proteome</keyword>
<reference evidence="2 3" key="1">
    <citation type="journal article" date="2015" name="Genome Biol.">
        <title>Comparative genomics of Steinernema reveals deeply conserved gene regulatory networks.</title>
        <authorList>
            <person name="Dillman A.R."/>
            <person name="Macchietto M."/>
            <person name="Porter C.F."/>
            <person name="Rogers A."/>
            <person name="Williams B."/>
            <person name="Antoshechkin I."/>
            <person name="Lee M.M."/>
            <person name="Goodwin Z."/>
            <person name="Lu X."/>
            <person name="Lewis E.E."/>
            <person name="Goodrich-Blair H."/>
            <person name="Stock S.P."/>
            <person name="Adams B.J."/>
            <person name="Sternberg P.W."/>
            <person name="Mortazavi A."/>
        </authorList>
    </citation>
    <scope>NUCLEOTIDE SEQUENCE [LARGE SCALE GENOMIC DNA]</scope>
    <source>
        <strain evidence="2 3">ALL</strain>
    </source>
</reference>
<evidence type="ECO:0000313" key="3">
    <source>
        <dbReference type="Proteomes" id="UP000298663"/>
    </source>
</evidence>
<gene>
    <name evidence="2" type="ORF">L596_024993</name>
</gene>
<comment type="caution">
    <text evidence="2">The sequence shown here is derived from an EMBL/GenBank/DDBJ whole genome shotgun (WGS) entry which is preliminary data.</text>
</comment>
<dbReference type="OrthoDB" id="515799at2759"/>
<feature type="region of interest" description="Disordered" evidence="1">
    <location>
        <begin position="197"/>
        <end position="223"/>
    </location>
</feature>
<feature type="region of interest" description="Disordered" evidence="1">
    <location>
        <begin position="64"/>
        <end position="104"/>
    </location>
</feature>
<dbReference type="EMBL" id="AZBU02000009">
    <property type="protein sequence ID" value="TKR64467.1"/>
    <property type="molecule type" value="Genomic_DNA"/>
</dbReference>
<dbReference type="STRING" id="34508.A0A4U5M6H2"/>
<organism evidence="2 3">
    <name type="scientific">Steinernema carpocapsae</name>
    <name type="common">Entomopathogenic nematode</name>
    <dbReference type="NCBI Taxonomy" id="34508"/>
    <lineage>
        <taxon>Eukaryota</taxon>
        <taxon>Metazoa</taxon>
        <taxon>Ecdysozoa</taxon>
        <taxon>Nematoda</taxon>
        <taxon>Chromadorea</taxon>
        <taxon>Rhabditida</taxon>
        <taxon>Tylenchina</taxon>
        <taxon>Panagrolaimomorpha</taxon>
        <taxon>Strongyloidoidea</taxon>
        <taxon>Steinernematidae</taxon>
        <taxon>Steinernema</taxon>
    </lineage>
</organism>
<proteinExistence type="predicted"/>
<evidence type="ECO:0000256" key="1">
    <source>
        <dbReference type="SAM" id="MobiDB-lite"/>
    </source>
</evidence>
<dbReference type="AlphaFoldDB" id="A0A4U5M6H2"/>
<protein>
    <submittedName>
        <fullName evidence="2">Uncharacterized protein</fullName>
    </submittedName>
</protein>
<feature type="region of interest" description="Disordered" evidence="1">
    <location>
        <begin position="365"/>
        <end position="394"/>
    </location>
</feature>
<accession>A0A4U5M6H2</accession>
<feature type="compositionally biased region" description="Polar residues" evidence="1">
    <location>
        <begin position="202"/>
        <end position="215"/>
    </location>
</feature>
<sequence length="474" mass="53156">MNDRIGRVFQLLKQKWRHPLEREGEMTPEDREYRLFVDSHVALSRLRIAKKNPRTDSFISMKRLMKGQQSDRGSTVEVPPLPRRNADEAGTSRHTSISEPDDDDFSDILIAADQIADGMTEANCGSHAVVELYYLCGRPEVIKLNYTISDPSMKNARQPWQVFLDLLKRDYGKKLASGMMEKEKIRKREAEQNALLAEADENSNSNSGDAPTSSKASEKPAKVNRKRVAMHNPPMLPASVAADVAAAAAKKQFDIGLGRMQPRSKVRKVDEAKEKAKEALKQPENCAIIESEANDFMKQCKAMNQRGHKGCNGQFLETLNRDLHDEQIQAAANKNPFAVTEVSDYLKKNGCQAETQETSIAIETATSSSLRTPAHLQSPEPELHHEKPATSTMFGDVSGSSIHHWFPNFGNETNDFSMLSNNSNTFGHHLNATGKTLPEDVRHSYELMMQQNSVDYCRNFEQLLQSTQETPTKP</sequence>
<reference evidence="2 3" key="2">
    <citation type="journal article" date="2019" name="G3 (Bethesda)">
        <title>Hybrid Assembly of the Genome of the Entomopathogenic Nematode Steinernema carpocapsae Identifies the X-Chromosome.</title>
        <authorList>
            <person name="Serra L."/>
            <person name="Macchietto M."/>
            <person name="Macias-Munoz A."/>
            <person name="McGill C.J."/>
            <person name="Rodriguez I.M."/>
            <person name="Rodriguez B."/>
            <person name="Murad R."/>
            <person name="Mortazavi A."/>
        </authorList>
    </citation>
    <scope>NUCLEOTIDE SEQUENCE [LARGE SCALE GENOMIC DNA]</scope>
    <source>
        <strain evidence="2 3">ALL</strain>
    </source>
</reference>
<name>A0A4U5M6H2_STECR</name>